<sequence length="24" mass="2730">MVQKSSNGPFKIQLYIQAQPPLLE</sequence>
<keyword evidence="2" id="KW-1185">Reference proteome</keyword>
<dbReference type="EMBL" id="HG792019">
    <property type="protein sequence ID" value="CDM36517.1"/>
    <property type="molecule type" value="Genomic_DNA"/>
</dbReference>
<accession>W6R3Z3</accession>
<organism evidence="1 2">
    <name type="scientific">Penicillium roqueforti (strain FM164)</name>
    <dbReference type="NCBI Taxonomy" id="1365484"/>
    <lineage>
        <taxon>Eukaryota</taxon>
        <taxon>Fungi</taxon>
        <taxon>Dikarya</taxon>
        <taxon>Ascomycota</taxon>
        <taxon>Pezizomycotina</taxon>
        <taxon>Eurotiomycetes</taxon>
        <taxon>Eurotiomycetidae</taxon>
        <taxon>Eurotiales</taxon>
        <taxon>Aspergillaceae</taxon>
        <taxon>Penicillium</taxon>
    </lineage>
</organism>
<evidence type="ECO:0000313" key="1">
    <source>
        <dbReference type="EMBL" id="CDM36517.1"/>
    </source>
</evidence>
<name>W6R3Z3_PENRF</name>
<gene>
    <name evidence="1" type="ORF">PROQFM164_S05g000350</name>
</gene>
<reference evidence="1" key="1">
    <citation type="journal article" date="2014" name="Nat. Commun.">
        <title>Multiple recent horizontal transfers of a large genomic region in cheese making fungi.</title>
        <authorList>
            <person name="Cheeseman K."/>
            <person name="Ropars J."/>
            <person name="Renault P."/>
            <person name="Dupont J."/>
            <person name="Gouzy J."/>
            <person name="Branca A."/>
            <person name="Abraham A.L."/>
            <person name="Ceppi M."/>
            <person name="Conseiller E."/>
            <person name="Debuchy R."/>
            <person name="Malagnac F."/>
            <person name="Goarin A."/>
            <person name="Silar P."/>
            <person name="Lacoste S."/>
            <person name="Sallet E."/>
            <person name="Bensimon A."/>
            <person name="Giraud T."/>
            <person name="Brygoo Y."/>
        </authorList>
    </citation>
    <scope>NUCLEOTIDE SEQUENCE [LARGE SCALE GENOMIC DNA]</scope>
    <source>
        <strain evidence="1">FM164</strain>
    </source>
</reference>
<dbReference type="AlphaFoldDB" id="W6R3Z3"/>
<proteinExistence type="predicted"/>
<dbReference type="Proteomes" id="UP000030686">
    <property type="component" value="Unassembled WGS sequence"/>
</dbReference>
<protein>
    <submittedName>
        <fullName evidence="1">Uncharacterized protein</fullName>
    </submittedName>
</protein>
<evidence type="ECO:0000313" key="2">
    <source>
        <dbReference type="Proteomes" id="UP000030686"/>
    </source>
</evidence>